<feature type="domain" description="XACb0070 ribbon-helix-helix" evidence="1">
    <location>
        <begin position="4"/>
        <end position="79"/>
    </location>
</feature>
<gene>
    <name evidence="2" type="ORF">P0Y56_00060</name>
</gene>
<evidence type="ECO:0000313" key="2">
    <source>
        <dbReference type="EMBL" id="WEK46726.1"/>
    </source>
</evidence>
<dbReference type="Pfam" id="PF16762">
    <property type="entry name" value="RHH_6"/>
    <property type="match status" value="1"/>
</dbReference>
<dbReference type="Gene3D" id="1.10.1220.10">
    <property type="entry name" value="Met repressor-like"/>
    <property type="match status" value="1"/>
</dbReference>
<dbReference type="Proteomes" id="UP001218362">
    <property type="component" value="Chromosome"/>
</dbReference>
<dbReference type="EMBL" id="CP119316">
    <property type="protein sequence ID" value="WEK46726.1"/>
    <property type="molecule type" value="Genomic_DNA"/>
</dbReference>
<dbReference type="KEGG" id="acob:P0Y56_00060"/>
<dbReference type="GO" id="GO:0006355">
    <property type="term" value="P:regulation of DNA-templated transcription"/>
    <property type="evidence" value="ECO:0007669"/>
    <property type="project" value="InterPro"/>
</dbReference>
<evidence type="ECO:0000313" key="3">
    <source>
        <dbReference type="Proteomes" id="UP001218362"/>
    </source>
</evidence>
<name>A0AAJ5X6U2_9SPHN</name>
<dbReference type="InterPro" id="IPR013321">
    <property type="entry name" value="Arc_rbn_hlx_hlx"/>
</dbReference>
<organism evidence="2 3">
    <name type="scientific">Candidatus Andeanibacterium colombiense</name>
    <dbReference type="NCBI Taxonomy" id="3121345"/>
    <lineage>
        <taxon>Bacteria</taxon>
        <taxon>Pseudomonadati</taxon>
        <taxon>Pseudomonadota</taxon>
        <taxon>Alphaproteobacteria</taxon>
        <taxon>Sphingomonadales</taxon>
        <taxon>Sphingomonadaceae</taxon>
        <taxon>Candidatus Andeanibacterium</taxon>
    </lineage>
</organism>
<dbReference type="AlphaFoldDB" id="A0AAJ5X6U2"/>
<evidence type="ECO:0000259" key="1">
    <source>
        <dbReference type="Pfam" id="PF16762"/>
    </source>
</evidence>
<protein>
    <submittedName>
        <fullName evidence="2">Ribbon-helix-helix domain-containing protein</fullName>
    </submittedName>
</protein>
<accession>A0AAJ5X6U2</accession>
<sequence>MGEETVRWTIVVDKATDIDLRTYLASQGMKKGDLSKFVQDAVNRRLLRETINEIRTGFADLSAEEAQALADEAVAWARKDRTA</sequence>
<reference evidence="2" key="1">
    <citation type="submission" date="2023-03" db="EMBL/GenBank/DDBJ databases">
        <title>Andean soil-derived lignocellulolytic bacterial consortium as a source of novel taxa and putative plastic-active enzymes.</title>
        <authorList>
            <person name="Diaz-Garcia L."/>
            <person name="Chuvochina M."/>
            <person name="Feuerriegel G."/>
            <person name="Bunk B."/>
            <person name="Sproer C."/>
            <person name="Streit W.R."/>
            <person name="Rodriguez L.M."/>
            <person name="Overmann J."/>
            <person name="Jimenez D.J."/>
        </authorList>
    </citation>
    <scope>NUCLEOTIDE SEQUENCE</scope>
    <source>
        <strain evidence="2">MAG 26</strain>
    </source>
</reference>
<proteinExistence type="predicted"/>
<dbReference type="InterPro" id="IPR031914">
    <property type="entry name" value="XACb0070_RHH_dom"/>
</dbReference>